<accession>C9ZLH6</accession>
<gene>
    <name evidence="1" type="ORF">TbgDal_III5270</name>
</gene>
<proteinExistence type="predicted"/>
<sequence>MGKRKSNEQTVNHKILSSSVHLVITDSKYGGHYPKHFFLIWLKILTRPETLRQGNRKYGREGKYKHEVSKRKNVTAPQICGYGKNTHSGRLQQIHYSQSGN</sequence>
<evidence type="ECO:0000313" key="2">
    <source>
        <dbReference type="Proteomes" id="UP000002316"/>
    </source>
</evidence>
<dbReference type="KEGG" id="tbg:TbgDal_III5270"/>
<name>C9ZLH6_TRYB9</name>
<protein>
    <submittedName>
        <fullName evidence="1">Uncharacterized protein</fullName>
    </submittedName>
</protein>
<reference evidence="2" key="1">
    <citation type="journal article" date="2010" name="PLoS Negl. Trop. Dis.">
        <title>The genome sequence of Trypanosoma brucei gambiense, causative agent of chronic human african trypanosomiasis.</title>
        <authorList>
            <person name="Jackson A.P."/>
            <person name="Sanders M."/>
            <person name="Berry A."/>
            <person name="McQuillan J."/>
            <person name="Aslett M.A."/>
            <person name="Quail M.A."/>
            <person name="Chukualim B."/>
            <person name="Capewell P."/>
            <person name="MacLeod A."/>
            <person name="Melville S.E."/>
            <person name="Gibson W."/>
            <person name="Barry J.D."/>
            <person name="Berriman M."/>
            <person name="Hertz-Fowler C."/>
        </authorList>
    </citation>
    <scope>NUCLEOTIDE SEQUENCE [LARGE SCALE GENOMIC DNA]</scope>
    <source>
        <strain evidence="2">MHOM/CI/86/DAL972</strain>
    </source>
</reference>
<evidence type="ECO:0000313" key="1">
    <source>
        <dbReference type="EMBL" id="CBH10185.1"/>
    </source>
</evidence>
<dbReference type="EMBL" id="FN554966">
    <property type="protein sequence ID" value="CBH10185.1"/>
    <property type="molecule type" value="Genomic_DNA"/>
</dbReference>
<dbReference type="Proteomes" id="UP000002316">
    <property type="component" value="Chromosome 3"/>
</dbReference>
<dbReference type="RefSeq" id="XP_011772475.1">
    <property type="nucleotide sequence ID" value="XM_011774173.1"/>
</dbReference>
<dbReference type="GeneID" id="23859334"/>
<dbReference type="AlphaFoldDB" id="C9ZLH6"/>
<organism evidence="1 2">
    <name type="scientific">Trypanosoma brucei gambiense (strain MHOM/CI/86/DAL972)</name>
    <dbReference type="NCBI Taxonomy" id="679716"/>
    <lineage>
        <taxon>Eukaryota</taxon>
        <taxon>Discoba</taxon>
        <taxon>Euglenozoa</taxon>
        <taxon>Kinetoplastea</taxon>
        <taxon>Metakinetoplastina</taxon>
        <taxon>Trypanosomatida</taxon>
        <taxon>Trypanosomatidae</taxon>
        <taxon>Trypanosoma</taxon>
    </lineage>
</organism>